<keyword evidence="2" id="KW-0732">Signal</keyword>
<gene>
    <name evidence="4" type="primary">LOC111135265</name>
</gene>
<keyword evidence="1" id="KW-0472">Membrane</keyword>
<feature type="transmembrane region" description="Helical" evidence="1">
    <location>
        <begin position="31"/>
        <end position="58"/>
    </location>
</feature>
<organism evidence="3 4">
    <name type="scientific">Crassostrea virginica</name>
    <name type="common">Eastern oyster</name>
    <dbReference type="NCBI Taxonomy" id="6565"/>
    <lineage>
        <taxon>Eukaryota</taxon>
        <taxon>Metazoa</taxon>
        <taxon>Spiralia</taxon>
        <taxon>Lophotrochozoa</taxon>
        <taxon>Mollusca</taxon>
        <taxon>Bivalvia</taxon>
        <taxon>Autobranchia</taxon>
        <taxon>Pteriomorphia</taxon>
        <taxon>Ostreida</taxon>
        <taxon>Ostreoidea</taxon>
        <taxon>Ostreidae</taxon>
        <taxon>Crassostrea</taxon>
    </lineage>
</organism>
<proteinExistence type="predicted"/>
<evidence type="ECO:0000256" key="2">
    <source>
        <dbReference type="SAM" id="SignalP"/>
    </source>
</evidence>
<sequence>MALKEPEFFIFVWLLPDMVHALSFDNDGTIGVWILLVIGVVGSMAVLVGLVLAIYCCYSKFVATPNTGPLIVPDDQQMYTATESRDLSEQYLGQCNEAMENDISEPSFGYSLPPTQPFSTPHSSYGYSTQPAQPYVYLPSDIR</sequence>
<accession>A0A8B8ELV6</accession>
<dbReference type="Proteomes" id="UP000694844">
    <property type="component" value="Chromosome 5"/>
</dbReference>
<dbReference type="RefSeq" id="XP_022340890.1">
    <property type="nucleotide sequence ID" value="XM_022485182.1"/>
</dbReference>
<dbReference type="AlphaFoldDB" id="A0A8B8ELV6"/>
<protein>
    <submittedName>
        <fullName evidence="4">Uncharacterized protein LOC111135265</fullName>
    </submittedName>
</protein>
<evidence type="ECO:0000313" key="4">
    <source>
        <dbReference type="RefSeq" id="XP_022340890.1"/>
    </source>
</evidence>
<keyword evidence="1" id="KW-0812">Transmembrane</keyword>
<keyword evidence="3" id="KW-1185">Reference proteome</keyword>
<name>A0A8B8ELV6_CRAVI</name>
<reference evidence="4" key="1">
    <citation type="submission" date="2025-08" db="UniProtKB">
        <authorList>
            <consortium name="RefSeq"/>
        </authorList>
    </citation>
    <scope>IDENTIFICATION</scope>
    <source>
        <tissue evidence="4">Whole sample</tissue>
    </source>
</reference>
<dbReference type="KEGG" id="cvn:111135265"/>
<feature type="chain" id="PRO_5034195609" evidence="2">
    <location>
        <begin position="22"/>
        <end position="143"/>
    </location>
</feature>
<evidence type="ECO:0000313" key="3">
    <source>
        <dbReference type="Proteomes" id="UP000694844"/>
    </source>
</evidence>
<evidence type="ECO:0000256" key="1">
    <source>
        <dbReference type="SAM" id="Phobius"/>
    </source>
</evidence>
<dbReference type="GeneID" id="111135265"/>
<keyword evidence="1" id="KW-1133">Transmembrane helix</keyword>
<feature type="signal peptide" evidence="2">
    <location>
        <begin position="1"/>
        <end position="21"/>
    </location>
</feature>